<dbReference type="Proteomes" id="UP000075391">
    <property type="component" value="Unassembled WGS sequence"/>
</dbReference>
<organism evidence="1 2">
    <name type="scientific">Bdellovibrio bacteriovorus</name>
    <dbReference type="NCBI Taxonomy" id="959"/>
    <lineage>
        <taxon>Bacteria</taxon>
        <taxon>Pseudomonadati</taxon>
        <taxon>Bdellovibrionota</taxon>
        <taxon>Bdellovibrionia</taxon>
        <taxon>Bdellovibrionales</taxon>
        <taxon>Pseudobdellovibrionaceae</taxon>
        <taxon>Bdellovibrio</taxon>
    </lineage>
</organism>
<protein>
    <submittedName>
        <fullName evidence="1">Uncharacterized protein</fullName>
    </submittedName>
</protein>
<accession>A0A150WUR3</accession>
<proteinExistence type="predicted"/>
<evidence type="ECO:0000313" key="2">
    <source>
        <dbReference type="Proteomes" id="UP000075391"/>
    </source>
</evidence>
<name>A0A150WUR3_BDEBC</name>
<evidence type="ECO:0000313" key="1">
    <source>
        <dbReference type="EMBL" id="KYG70225.1"/>
    </source>
</evidence>
<dbReference type="RefSeq" id="WP_063242714.1">
    <property type="nucleotide sequence ID" value="NZ_LUKF01000002.1"/>
</dbReference>
<comment type="caution">
    <text evidence="1">The sequence shown here is derived from an EMBL/GenBank/DDBJ whole genome shotgun (WGS) entry which is preliminary data.</text>
</comment>
<dbReference type="AlphaFoldDB" id="A0A150WUR3"/>
<sequence>MGSFLLKSFTIDSGSFCMDSLQASSTTIAKFKVLSEELCELIEQEGFVIRPYSQDSLPYFRQLSEAEQQSAVENLENYIKICDSVHEAGGKIKDASLFVRKALEFYGYQYDAKVLELIQDEYLTEIYNLANIQLFRTFSYFQYASYTVEDIYTRPWIHLYERDPQVTAKLVTTLTSIITGEKKSMEIDVEEHLLIEKASLERLAVSVRVLYALPLLKEGKTDAYLVVARCKPILN</sequence>
<dbReference type="EMBL" id="LUKF01000002">
    <property type="protein sequence ID" value="KYG70225.1"/>
    <property type="molecule type" value="Genomic_DNA"/>
</dbReference>
<gene>
    <name evidence="1" type="ORF">AZI85_13840</name>
</gene>
<reference evidence="1 2" key="1">
    <citation type="submission" date="2016-03" db="EMBL/GenBank/DDBJ databases">
        <authorList>
            <person name="Ploux O."/>
        </authorList>
    </citation>
    <scope>NUCLEOTIDE SEQUENCE [LARGE SCALE GENOMIC DNA]</scope>
    <source>
        <strain evidence="1 2">BER2</strain>
    </source>
</reference>